<keyword evidence="5" id="KW-0804">Transcription</keyword>
<protein>
    <submittedName>
        <fullName evidence="9">SigE family RNA polymerase sigma factor</fullName>
    </submittedName>
</protein>
<evidence type="ECO:0000256" key="4">
    <source>
        <dbReference type="ARBA" id="ARBA00023125"/>
    </source>
</evidence>
<evidence type="ECO:0000259" key="8">
    <source>
        <dbReference type="Pfam" id="PF08281"/>
    </source>
</evidence>
<keyword evidence="4" id="KW-0238">DNA-binding</keyword>
<evidence type="ECO:0000313" key="10">
    <source>
        <dbReference type="Proteomes" id="UP001500542"/>
    </source>
</evidence>
<dbReference type="Pfam" id="PF04542">
    <property type="entry name" value="Sigma70_r2"/>
    <property type="match status" value="1"/>
</dbReference>
<reference evidence="9 10" key="1">
    <citation type="journal article" date="2019" name="Int. J. Syst. Evol. Microbiol.">
        <title>The Global Catalogue of Microorganisms (GCM) 10K type strain sequencing project: providing services to taxonomists for standard genome sequencing and annotation.</title>
        <authorList>
            <consortium name="The Broad Institute Genomics Platform"/>
            <consortium name="The Broad Institute Genome Sequencing Center for Infectious Disease"/>
            <person name="Wu L."/>
            <person name="Ma J."/>
        </authorList>
    </citation>
    <scope>NUCLEOTIDE SEQUENCE [LARGE SCALE GENOMIC DNA]</scope>
    <source>
        <strain evidence="9 10">JCM 10977</strain>
    </source>
</reference>
<dbReference type="EMBL" id="BAAAHK010000003">
    <property type="protein sequence ID" value="GAA0928784.1"/>
    <property type="molecule type" value="Genomic_DNA"/>
</dbReference>
<dbReference type="InterPro" id="IPR039425">
    <property type="entry name" value="RNA_pol_sigma-70-like"/>
</dbReference>
<feature type="region of interest" description="Disordered" evidence="6">
    <location>
        <begin position="70"/>
        <end position="89"/>
    </location>
</feature>
<feature type="domain" description="RNA polymerase sigma-70 region 2" evidence="7">
    <location>
        <begin position="11"/>
        <end position="71"/>
    </location>
</feature>
<dbReference type="SUPFAM" id="SSF88659">
    <property type="entry name" value="Sigma3 and sigma4 domains of RNA polymerase sigma factors"/>
    <property type="match status" value="1"/>
</dbReference>
<dbReference type="Pfam" id="PF08281">
    <property type="entry name" value="Sigma70_r4_2"/>
    <property type="match status" value="1"/>
</dbReference>
<evidence type="ECO:0000256" key="5">
    <source>
        <dbReference type="ARBA" id="ARBA00023163"/>
    </source>
</evidence>
<organism evidence="9 10">
    <name type="scientific">Kribbella koreensis</name>
    <dbReference type="NCBI Taxonomy" id="57909"/>
    <lineage>
        <taxon>Bacteria</taxon>
        <taxon>Bacillati</taxon>
        <taxon>Actinomycetota</taxon>
        <taxon>Actinomycetes</taxon>
        <taxon>Propionibacteriales</taxon>
        <taxon>Kribbellaceae</taxon>
        <taxon>Kribbella</taxon>
    </lineage>
</organism>
<comment type="caution">
    <text evidence="9">The sequence shown here is derived from an EMBL/GenBank/DDBJ whole genome shotgun (WGS) entry which is preliminary data.</text>
</comment>
<dbReference type="InterPro" id="IPR036388">
    <property type="entry name" value="WH-like_DNA-bd_sf"/>
</dbReference>
<dbReference type="PANTHER" id="PTHR43133:SF50">
    <property type="entry name" value="ECF RNA POLYMERASE SIGMA FACTOR SIGM"/>
    <property type="match status" value="1"/>
</dbReference>
<dbReference type="RefSeq" id="WP_343965358.1">
    <property type="nucleotide sequence ID" value="NZ_BAAAHK010000003.1"/>
</dbReference>
<evidence type="ECO:0000256" key="3">
    <source>
        <dbReference type="ARBA" id="ARBA00023082"/>
    </source>
</evidence>
<dbReference type="InterPro" id="IPR013249">
    <property type="entry name" value="RNA_pol_sigma70_r4_t2"/>
</dbReference>
<evidence type="ECO:0000313" key="9">
    <source>
        <dbReference type="EMBL" id="GAA0928784.1"/>
    </source>
</evidence>
<evidence type="ECO:0000256" key="6">
    <source>
        <dbReference type="SAM" id="MobiDB-lite"/>
    </source>
</evidence>
<evidence type="ECO:0000256" key="2">
    <source>
        <dbReference type="ARBA" id="ARBA00023015"/>
    </source>
</evidence>
<accession>A0ABN1PIK9</accession>
<keyword evidence="2" id="KW-0805">Transcription regulation</keyword>
<dbReference type="Proteomes" id="UP001500542">
    <property type="component" value="Unassembled WGS sequence"/>
</dbReference>
<proteinExistence type="inferred from homology"/>
<dbReference type="InterPro" id="IPR007627">
    <property type="entry name" value="RNA_pol_sigma70_r2"/>
</dbReference>
<dbReference type="Gene3D" id="1.10.10.10">
    <property type="entry name" value="Winged helix-like DNA-binding domain superfamily/Winged helix DNA-binding domain"/>
    <property type="match status" value="1"/>
</dbReference>
<keyword evidence="3" id="KW-0731">Sigma factor</keyword>
<dbReference type="InterPro" id="IPR013324">
    <property type="entry name" value="RNA_pol_sigma_r3/r4-like"/>
</dbReference>
<dbReference type="SUPFAM" id="SSF88946">
    <property type="entry name" value="Sigma2 domain of RNA polymerase sigma factors"/>
    <property type="match status" value="1"/>
</dbReference>
<feature type="compositionally biased region" description="Basic and acidic residues" evidence="6">
    <location>
        <begin position="72"/>
        <end position="88"/>
    </location>
</feature>
<dbReference type="InterPro" id="IPR014325">
    <property type="entry name" value="RNA_pol_sigma-E_actinobac"/>
</dbReference>
<dbReference type="InterPro" id="IPR013325">
    <property type="entry name" value="RNA_pol_sigma_r2"/>
</dbReference>
<dbReference type="NCBIfam" id="TIGR02937">
    <property type="entry name" value="sigma70-ECF"/>
    <property type="match status" value="1"/>
</dbReference>
<keyword evidence="10" id="KW-1185">Reference proteome</keyword>
<name>A0ABN1PIK9_9ACTN</name>
<dbReference type="NCBIfam" id="TIGR02983">
    <property type="entry name" value="SigE-fam_strep"/>
    <property type="match status" value="1"/>
</dbReference>
<comment type="similarity">
    <text evidence="1">Belongs to the sigma-70 factor family. ECF subfamily.</text>
</comment>
<dbReference type="PANTHER" id="PTHR43133">
    <property type="entry name" value="RNA POLYMERASE ECF-TYPE SIGMA FACTO"/>
    <property type="match status" value="1"/>
</dbReference>
<dbReference type="Gene3D" id="1.10.1740.10">
    <property type="match status" value="1"/>
</dbReference>
<gene>
    <name evidence="9" type="ORF">GCM10009554_10640</name>
</gene>
<sequence length="162" mass="18269">MEFDEYVAARGQQLVRLGLVLSADHHRAEDLAQTALMNAYRHWRRVRAMDDPHAYVRRILVNAYLATTRRSSSHETPSELDDVGHPEPDPSLALVEHDAMWQMLATLPTRERTVVILRYYEDLDYAAIATLLGIKDSTARASVSKALASLRAAHDPAEGHNR</sequence>
<evidence type="ECO:0000259" key="7">
    <source>
        <dbReference type="Pfam" id="PF04542"/>
    </source>
</evidence>
<dbReference type="CDD" id="cd06171">
    <property type="entry name" value="Sigma70_r4"/>
    <property type="match status" value="1"/>
</dbReference>
<feature type="domain" description="RNA polymerase sigma factor 70 region 4 type 2" evidence="8">
    <location>
        <begin position="98"/>
        <end position="150"/>
    </location>
</feature>
<dbReference type="InterPro" id="IPR014284">
    <property type="entry name" value="RNA_pol_sigma-70_dom"/>
</dbReference>
<evidence type="ECO:0000256" key="1">
    <source>
        <dbReference type="ARBA" id="ARBA00010641"/>
    </source>
</evidence>